<dbReference type="GO" id="GO:0008236">
    <property type="term" value="F:serine-type peptidase activity"/>
    <property type="evidence" value="ECO:0007669"/>
    <property type="project" value="InterPro"/>
</dbReference>
<accession>A0A327WGE6</accession>
<evidence type="ECO:0000313" key="3">
    <source>
        <dbReference type="Proteomes" id="UP000248790"/>
    </source>
</evidence>
<reference evidence="2 3" key="1">
    <citation type="submission" date="2018-06" db="EMBL/GenBank/DDBJ databases">
        <title>Genomic Encyclopedia of Archaeal and Bacterial Type Strains, Phase II (KMG-II): from individual species to whole genera.</title>
        <authorList>
            <person name="Goeker M."/>
        </authorList>
    </citation>
    <scope>NUCLEOTIDE SEQUENCE [LARGE SCALE GENOMIC DNA]</scope>
    <source>
        <strain evidence="2 3">DSM 21851</strain>
    </source>
</reference>
<dbReference type="EMBL" id="QLMC01000016">
    <property type="protein sequence ID" value="RAJ90037.1"/>
    <property type="molecule type" value="Genomic_DNA"/>
</dbReference>
<protein>
    <submittedName>
        <fullName evidence="2">Peptidase S41-like protein</fullName>
    </submittedName>
</protein>
<dbReference type="Proteomes" id="UP000248790">
    <property type="component" value="Unassembled WGS sequence"/>
</dbReference>
<evidence type="ECO:0000259" key="1">
    <source>
        <dbReference type="Pfam" id="PF03572"/>
    </source>
</evidence>
<sequence length="343" mass="38474">MFNGIFYFFLLFGLTTVSSAQDHRLSAIAMREDFQFIREQVFNVHANPFSQLTKQKYNAYFDSLETGLNQPLAVADFQRKVSLALIPLGDEHAAISIRNAKAQKKTPSWADSVATNLSYQRLGTIGYLFARSFATRSSQDLAVYERCIDSLFTLIRRDSVTRLVIDVSRNEGGASAVGTMIIKHIFHKPYKSYSMSWKRSEAYLAKLSSWGFHDEMYQKALPGELLQFPATTVVPGQVANPFKGKVIVIIGPQTFSSAIMFATLVQDNKMALLAGESPVKGHPTHFGEMYSTLLPNSQLEVRFGVKEWIRPAGRGNVNKLVPDLPCKLPTNKDLPLLVKQLQW</sequence>
<comment type="caution">
    <text evidence="2">The sequence shown here is derived from an EMBL/GenBank/DDBJ whole genome shotgun (WGS) entry which is preliminary data.</text>
</comment>
<keyword evidence="3" id="KW-1185">Reference proteome</keyword>
<dbReference type="Gene3D" id="3.90.226.10">
    <property type="entry name" value="2-enoyl-CoA Hydratase, Chain A, domain 1"/>
    <property type="match status" value="1"/>
</dbReference>
<organism evidence="2 3">
    <name type="scientific">Larkinella arboricola</name>
    <dbReference type="NCBI Taxonomy" id="643671"/>
    <lineage>
        <taxon>Bacteria</taxon>
        <taxon>Pseudomonadati</taxon>
        <taxon>Bacteroidota</taxon>
        <taxon>Cytophagia</taxon>
        <taxon>Cytophagales</taxon>
        <taxon>Spirosomataceae</taxon>
        <taxon>Larkinella</taxon>
    </lineage>
</organism>
<proteinExistence type="predicted"/>
<feature type="domain" description="Tail specific protease" evidence="1">
    <location>
        <begin position="125"/>
        <end position="323"/>
    </location>
</feature>
<dbReference type="InterPro" id="IPR005151">
    <property type="entry name" value="Tail-specific_protease"/>
</dbReference>
<dbReference type="AlphaFoldDB" id="A0A327WGE6"/>
<dbReference type="GO" id="GO:0006508">
    <property type="term" value="P:proteolysis"/>
    <property type="evidence" value="ECO:0007669"/>
    <property type="project" value="InterPro"/>
</dbReference>
<dbReference type="SUPFAM" id="SSF52096">
    <property type="entry name" value="ClpP/crotonase"/>
    <property type="match status" value="1"/>
</dbReference>
<dbReference type="InterPro" id="IPR029045">
    <property type="entry name" value="ClpP/crotonase-like_dom_sf"/>
</dbReference>
<gene>
    <name evidence="2" type="ORF">LX87_05563</name>
</gene>
<name>A0A327WGE6_LARAB</name>
<dbReference type="RefSeq" id="WP_170139493.1">
    <property type="nucleotide sequence ID" value="NZ_QLMC01000016.1"/>
</dbReference>
<dbReference type="Pfam" id="PF03572">
    <property type="entry name" value="Peptidase_S41"/>
    <property type="match status" value="1"/>
</dbReference>
<evidence type="ECO:0000313" key="2">
    <source>
        <dbReference type="EMBL" id="RAJ90037.1"/>
    </source>
</evidence>